<dbReference type="GO" id="GO:0140664">
    <property type="term" value="F:ATP-dependent DNA damage sensor activity"/>
    <property type="evidence" value="ECO:0007669"/>
    <property type="project" value="InterPro"/>
</dbReference>
<gene>
    <name evidence="5" type="ORF">H9712_06310</name>
</gene>
<accession>A0A9D2MLX1</accession>
<dbReference type="SUPFAM" id="SSF52540">
    <property type="entry name" value="P-loop containing nucleoside triphosphate hydrolases"/>
    <property type="match status" value="1"/>
</dbReference>
<comment type="caution">
    <text evidence="5">The sequence shown here is derived from an EMBL/GenBank/DDBJ whole genome shotgun (WGS) entry which is preliminary data.</text>
</comment>
<reference evidence="5" key="1">
    <citation type="journal article" date="2021" name="PeerJ">
        <title>Extensive microbial diversity within the chicken gut microbiome revealed by metagenomics and culture.</title>
        <authorList>
            <person name="Gilroy R."/>
            <person name="Ravi A."/>
            <person name="Getino M."/>
            <person name="Pursley I."/>
            <person name="Horton D.L."/>
            <person name="Alikhan N.F."/>
            <person name="Baker D."/>
            <person name="Gharbi K."/>
            <person name="Hall N."/>
            <person name="Watson M."/>
            <person name="Adriaenssens E.M."/>
            <person name="Foster-Nyarko E."/>
            <person name="Jarju S."/>
            <person name="Secka A."/>
            <person name="Antonio M."/>
            <person name="Oren A."/>
            <person name="Chaudhuri R.R."/>
            <person name="La Ragione R."/>
            <person name="Hildebrand F."/>
            <person name="Pallen M.J."/>
        </authorList>
    </citation>
    <scope>NUCLEOTIDE SEQUENCE</scope>
    <source>
        <strain evidence="5">CHK192-8294</strain>
    </source>
</reference>
<dbReference type="GO" id="GO:0006298">
    <property type="term" value="P:mismatch repair"/>
    <property type="evidence" value="ECO:0007669"/>
    <property type="project" value="InterPro"/>
</dbReference>
<proteinExistence type="predicted"/>
<keyword evidence="1" id="KW-0547">Nucleotide-binding</keyword>
<organism evidence="5 6">
    <name type="scientific">Candidatus Flavonifractor intestinigallinarum</name>
    <dbReference type="NCBI Taxonomy" id="2838586"/>
    <lineage>
        <taxon>Bacteria</taxon>
        <taxon>Bacillati</taxon>
        <taxon>Bacillota</taxon>
        <taxon>Clostridia</taxon>
        <taxon>Eubacteriales</taxon>
        <taxon>Oscillospiraceae</taxon>
        <taxon>Flavonifractor</taxon>
    </lineage>
</organism>
<dbReference type="InterPro" id="IPR027417">
    <property type="entry name" value="P-loop_NTPase"/>
</dbReference>
<evidence type="ECO:0000256" key="1">
    <source>
        <dbReference type="ARBA" id="ARBA00022741"/>
    </source>
</evidence>
<evidence type="ECO:0000313" key="6">
    <source>
        <dbReference type="Proteomes" id="UP000823921"/>
    </source>
</evidence>
<dbReference type="GO" id="GO:0005524">
    <property type="term" value="F:ATP binding"/>
    <property type="evidence" value="ECO:0007669"/>
    <property type="project" value="UniProtKB-KW"/>
</dbReference>
<evidence type="ECO:0000256" key="3">
    <source>
        <dbReference type="ARBA" id="ARBA00023125"/>
    </source>
</evidence>
<dbReference type="Pfam" id="PF00488">
    <property type="entry name" value="MutS_V"/>
    <property type="match status" value="1"/>
</dbReference>
<keyword evidence="3" id="KW-0238">DNA-binding</keyword>
<evidence type="ECO:0000259" key="4">
    <source>
        <dbReference type="SMART" id="SM00534"/>
    </source>
</evidence>
<dbReference type="InterPro" id="IPR045076">
    <property type="entry name" value="MutS"/>
</dbReference>
<dbReference type="Gene3D" id="3.40.50.300">
    <property type="entry name" value="P-loop containing nucleotide triphosphate hydrolases"/>
    <property type="match status" value="1"/>
</dbReference>
<reference evidence="5" key="2">
    <citation type="submission" date="2021-04" db="EMBL/GenBank/DDBJ databases">
        <authorList>
            <person name="Gilroy R."/>
        </authorList>
    </citation>
    <scope>NUCLEOTIDE SEQUENCE</scope>
    <source>
        <strain evidence="5">CHK192-8294</strain>
    </source>
</reference>
<dbReference type="PANTHER" id="PTHR11361">
    <property type="entry name" value="DNA MISMATCH REPAIR PROTEIN MUTS FAMILY MEMBER"/>
    <property type="match status" value="1"/>
</dbReference>
<feature type="domain" description="DNA mismatch repair proteins mutS family" evidence="4">
    <location>
        <begin position="302"/>
        <end position="497"/>
    </location>
</feature>
<dbReference type="AlphaFoldDB" id="A0A9D2MLX1"/>
<name>A0A9D2MLX1_9FIRM</name>
<evidence type="ECO:0000313" key="5">
    <source>
        <dbReference type="EMBL" id="HJB80577.1"/>
    </source>
</evidence>
<dbReference type="EMBL" id="DWXO01000061">
    <property type="protein sequence ID" value="HJB80577.1"/>
    <property type="molecule type" value="Genomic_DNA"/>
</dbReference>
<dbReference type="Proteomes" id="UP000823921">
    <property type="component" value="Unassembled WGS sequence"/>
</dbReference>
<dbReference type="GO" id="GO:0030983">
    <property type="term" value="F:mismatched DNA binding"/>
    <property type="evidence" value="ECO:0007669"/>
    <property type="project" value="InterPro"/>
</dbReference>
<dbReference type="InterPro" id="IPR000432">
    <property type="entry name" value="DNA_mismatch_repair_MutS_C"/>
</dbReference>
<evidence type="ECO:0000256" key="2">
    <source>
        <dbReference type="ARBA" id="ARBA00022840"/>
    </source>
</evidence>
<sequence length="498" mass="55003">MELTHELRENAGLKWVLDRLSPMSPFGKAAARALRWYGPGEEAALEEELDNVALAMELWNAGTTAPQTEGCGCGPVKLTEAERKDAAAALRGVTRCLPLFHDIRGSFDRDPGAPFDLVELFEIKHFLVTLEQLLQAYDALPPMAGLSFPSLADALELMDPEGRRLPTFAIVNSYHNDLAPLRAEKAKLEKAIRMTMEDKRGPLMEKRRVLAVEEDKLELEVRRMLTGKLMAFKQAFLDNMETLGRLDLIVAKAKLALRYNCVRPALSADKSITLRGVRHPQVEEDLAERGEQFTLLDLDLKPGCTVITGANMGGKTVSLRSTVLSLLLCQCGFFVFAQSAALPLFHRVELILADSGPGAGGLSSFGKEVHLLDKLLRETRDQFFFVALDEFARGTNPQEGAALARALVRHLSTLDCVALMTTHYDGVSDVAGAHYQVAGLVRDIQGDEGDDPRKRIARRMDYRLLPAPSGAPCPRDALRVCRLLKLDDTLMELFQADL</sequence>
<dbReference type="SMART" id="SM00534">
    <property type="entry name" value="MUTSac"/>
    <property type="match status" value="1"/>
</dbReference>
<dbReference type="PANTHER" id="PTHR11361:SF14">
    <property type="entry name" value="DNA MISMATCH REPAIR PROTEIN MUTS, TYPE 2"/>
    <property type="match status" value="1"/>
</dbReference>
<keyword evidence="2" id="KW-0067">ATP-binding</keyword>
<protein>
    <submittedName>
        <fullName evidence="5">DNA mismatch repair protein MutS</fullName>
    </submittedName>
</protein>